<dbReference type="GO" id="GO:0003676">
    <property type="term" value="F:nucleic acid binding"/>
    <property type="evidence" value="ECO:0007669"/>
    <property type="project" value="InterPro"/>
</dbReference>
<evidence type="ECO:0000313" key="3">
    <source>
        <dbReference type="Proteomes" id="UP000036403"/>
    </source>
</evidence>
<dbReference type="PANTHER" id="PTHR37984">
    <property type="entry name" value="PROTEIN CBG26694"/>
    <property type="match status" value="1"/>
</dbReference>
<dbReference type="GO" id="GO:0015074">
    <property type="term" value="P:DNA integration"/>
    <property type="evidence" value="ECO:0007669"/>
    <property type="project" value="InterPro"/>
</dbReference>
<dbReference type="AlphaFoldDB" id="A0A0J7JV13"/>
<protein>
    <recommendedName>
        <fullName evidence="1">Integrase catalytic domain-containing protein</fullName>
    </recommendedName>
</protein>
<sequence>MFRDIKDFVGGCHSCIGKRGHIKNPLAPLQESPIPSRPLERVAVDCVGPLCTSTLGNKYIVVLTDYFTRNAEAYCTKDIQTPTIITVLEKFISSHGVPENLVSDQGSDFLADAIVEVYKRLGINKTKTSRYHPQANGVCEKFNGTLVTALSHLVNEVQEDWCRHVPFALLAYRT</sequence>
<dbReference type="PROSITE" id="PS50994">
    <property type="entry name" value="INTEGRASE"/>
    <property type="match status" value="1"/>
</dbReference>
<dbReference type="InterPro" id="IPR001584">
    <property type="entry name" value="Integrase_cat-core"/>
</dbReference>
<dbReference type="InterPro" id="IPR036397">
    <property type="entry name" value="RNaseH_sf"/>
</dbReference>
<dbReference type="OrthoDB" id="7551731at2759"/>
<name>A0A0J7JV13_LASNI</name>
<dbReference type="PaxDb" id="67767-A0A0J7JV13"/>
<dbReference type="PANTHER" id="PTHR37984:SF15">
    <property type="entry name" value="INTEGRASE CATALYTIC DOMAIN-CONTAINING PROTEIN"/>
    <property type="match status" value="1"/>
</dbReference>
<gene>
    <name evidence="2" type="ORF">RF55_24313</name>
</gene>
<evidence type="ECO:0000259" key="1">
    <source>
        <dbReference type="PROSITE" id="PS50994"/>
    </source>
</evidence>
<dbReference type="Pfam" id="PF00665">
    <property type="entry name" value="rve"/>
    <property type="match status" value="1"/>
</dbReference>
<reference evidence="2 3" key="1">
    <citation type="submission" date="2015-04" db="EMBL/GenBank/DDBJ databases">
        <title>Lasius niger genome sequencing.</title>
        <authorList>
            <person name="Konorov E.A."/>
            <person name="Nikitin M.A."/>
            <person name="Kirill M.V."/>
            <person name="Chang P."/>
        </authorList>
    </citation>
    <scope>NUCLEOTIDE SEQUENCE [LARGE SCALE GENOMIC DNA]</scope>
    <source>
        <tissue evidence="2">Whole</tissue>
    </source>
</reference>
<dbReference type="Proteomes" id="UP000036403">
    <property type="component" value="Unassembled WGS sequence"/>
</dbReference>
<dbReference type="SUPFAM" id="SSF53098">
    <property type="entry name" value="Ribonuclease H-like"/>
    <property type="match status" value="1"/>
</dbReference>
<feature type="non-terminal residue" evidence="2">
    <location>
        <position position="174"/>
    </location>
</feature>
<comment type="caution">
    <text evidence="2">The sequence shown here is derived from an EMBL/GenBank/DDBJ whole genome shotgun (WGS) entry which is preliminary data.</text>
</comment>
<keyword evidence="3" id="KW-1185">Reference proteome</keyword>
<proteinExistence type="predicted"/>
<evidence type="ECO:0000313" key="2">
    <source>
        <dbReference type="EMBL" id="KMQ82063.1"/>
    </source>
</evidence>
<organism evidence="2 3">
    <name type="scientific">Lasius niger</name>
    <name type="common">Black garden ant</name>
    <dbReference type="NCBI Taxonomy" id="67767"/>
    <lineage>
        <taxon>Eukaryota</taxon>
        <taxon>Metazoa</taxon>
        <taxon>Ecdysozoa</taxon>
        <taxon>Arthropoda</taxon>
        <taxon>Hexapoda</taxon>
        <taxon>Insecta</taxon>
        <taxon>Pterygota</taxon>
        <taxon>Neoptera</taxon>
        <taxon>Endopterygota</taxon>
        <taxon>Hymenoptera</taxon>
        <taxon>Apocrita</taxon>
        <taxon>Aculeata</taxon>
        <taxon>Formicoidea</taxon>
        <taxon>Formicidae</taxon>
        <taxon>Formicinae</taxon>
        <taxon>Lasius</taxon>
        <taxon>Lasius</taxon>
    </lineage>
</organism>
<accession>A0A0J7JV13</accession>
<dbReference type="InterPro" id="IPR012337">
    <property type="entry name" value="RNaseH-like_sf"/>
</dbReference>
<dbReference type="Gene3D" id="3.30.420.10">
    <property type="entry name" value="Ribonuclease H-like superfamily/Ribonuclease H"/>
    <property type="match status" value="1"/>
</dbReference>
<dbReference type="EMBL" id="LBMM01028742">
    <property type="protein sequence ID" value="KMQ82063.1"/>
    <property type="molecule type" value="Genomic_DNA"/>
</dbReference>
<dbReference type="InterPro" id="IPR050951">
    <property type="entry name" value="Retrovirus_Pol_polyprotein"/>
</dbReference>
<feature type="domain" description="Integrase catalytic" evidence="1">
    <location>
        <begin position="34"/>
        <end position="174"/>
    </location>
</feature>